<evidence type="ECO:0000256" key="1">
    <source>
        <dbReference type="SAM" id="MobiDB-lite"/>
    </source>
</evidence>
<feature type="compositionally biased region" description="Basic and acidic residues" evidence="1">
    <location>
        <begin position="183"/>
        <end position="197"/>
    </location>
</feature>
<comment type="caution">
    <text evidence="2">The sequence shown here is derived from an EMBL/GenBank/DDBJ whole genome shotgun (WGS) entry which is preliminary data.</text>
</comment>
<evidence type="ECO:0000313" key="3">
    <source>
        <dbReference type="Proteomes" id="UP001165121"/>
    </source>
</evidence>
<feature type="region of interest" description="Disordered" evidence="1">
    <location>
        <begin position="56"/>
        <end position="213"/>
    </location>
</feature>
<sequence length="367" mass="39914">MGRNAIGDDEAGRPKNERSEESGQLDWKKLGLGFGGESRPVYDTAVRKFEDARRTTLKATAAKTKAPALKVKAERRTDAEDDEHGRAASAAQQNWRNDGLGGSIVQGFSGRWPSRGRGRGSVGGRGFAGGHYGSSDARQQRRRSYNCGGGRKEDGGVAVREDAGEDVAAVSAEGEDDGSGVNRKRDAAPHEPKEKEVPCAAARGQRAESDAGTGIYYRADAETARAGRSTMVSVKEVEVAQNKDATADEDVAVTLRESQYLKQDHRRHREAQAAAEVVLREEKQRREQAAIDTGGEEEPVDEATTAAVTAQPPAKLLAAQTPPELLLLEQQYQQQLPDQLEEKGSLAEMRAERRRVLKIPKQYRAAR</sequence>
<feature type="compositionally biased region" description="Basic and acidic residues" evidence="1">
    <location>
        <begin position="150"/>
        <end position="162"/>
    </location>
</feature>
<organism evidence="2 3">
    <name type="scientific">Phytophthora fragariaefolia</name>
    <dbReference type="NCBI Taxonomy" id="1490495"/>
    <lineage>
        <taxon>Eukaryota</taxon>
        <taxon>Sar</taxon>
        <taxon>Stramenopiles</taxon>
        <taxon>Oomycota</taxon>
        <taxon>Peronosporomycetes</taxon>
        <taxon>Peronosporales</taxon>
        <taxon>Peronosporaceae</taxon>
        <taxon>Phytophthora</taxon>
    </lineage>
</organism>
<feature type="region of interest" description="Disordered" evidence="1">
    <location>
        <begin position="1"/>
        <end position="24"/>
    </location>
</feature>
<accession>A0A9W6Y5A3</accession>
<protein>
    <submittedName>
        <fullName evidence="2">Unnamed protein product</fullName>
    </submittedName>
</protein>
<feature type="compositionally biased region" description="Gly residues" evidence="1">
    <location>
        <begin position="119"/>
        <end position="132"/>
    </location>
</feature>
<name>A0A9W6Y5A3_9STRA</name>
<feature type="compositionally biased region" description="Basic and acidic residues" evidence="1">
    <location>
        <begin position="280"/>
        <end position="289"/>
    </location>
</feature>
<dbReference type="EMBL" id="BSXT01003925">
    <property type="protein sequence ID" value="GMF56194.1"/>
    <property type="molecule type" value="Genomic_DNA"/>
</dbReference>
<proteinExistence type="predicted"/>
<dbReference type="Proteomes" id="UP001165121">
    <property type="component" value="Unassembled WGS sequence"/>
</dbReference>
<keyword evidence="3" id="KW-1185">Reference proteome</keyword>
<gene>
    <name evidence="2" type="ORF">Pfra01_002380800</name>
</gene>
<feature type="compositionally biased region" description="Low complexity" evidence="1">
    <location>
        <begin position="57"/>
        <end position="70"/>
    </location>
</feature>
<feature type="region of interest" description="Disordered" evidence="1">
    <location>
        <begin position="280"/>
        <end position="307"/>
    </location>
</feature>
<feature type="compositionally biased region" description="Basic and acidic residues" evidence="1">
    <location>
        <begin position="71"/>
        <end position="86"/>
    </location>
</feature>
<dbReference type="AlphaFoldDB" id="A0A9W6Y5A3"/>
<evidence type="ECO:0000313" key="2">
    <source>
        <dbReference type="EMBL" id="GMF56194.1"/>
    </source>
</evidence>
<reference evidence="2" key="1">
    <citation type="submission" date="2023-04" db="EMBL/GenBank/DDBJ databases">
        <title>Phytophthora fragariaefolia NBRC 109709.</title>
        <authorList>
            <person name="Ichikawa N."/>
            <person name="Sato H."/>
            <person name="Tonouchi N."/>
        </authorList>
    </citation>
    <scope>NUCLEOTIDE SEQUENCE</scope>
    <source>
        <strain evidence="2">NBRC 109709</strain>
    </source>
</reference>
<feature type="compositionally biased region" description="Basic and acidic residues" evidence="1">
    <location>
        <begin position="10"/>
        <end position="24"/>
    </location>
</feature>